<dbReference type="AlphaFoldDB" id="X1R6C8"/>
<accession>X1R6C8</accession>
<keyword evidence="1" id="KW-0472">Membrane</keyword>
<name>X1R6C8_9ZZZZ</name>
<evidence type="ECO:0000256" key="1">
    <source>
        <dbReference type="SAM" id="Phobius"/>
    </source>
</evidence>
<reference evidence="2" key="1">
    <citation type="journal article" date="2014" name="Front. Microbiol.">
        <title>High frequency of phylogenetically diverse reductive dehalogenase-homologous genes in deep subseafloor sedimentary metagenomes.</title>
        <authorList>
            <person name="Kawai M."/>
            <person name="Futagami T."/>
            <person name="Toyoda A."/>
            <person name="Takaki Y."/>
            <person name="Nishi S."/>
            <person name="Hori S."/>
            <person name="Arai W."/>
            <person name="Tsubouchi T."/>
            <person name="Morono Y."/>
            <person name="Uchiyama I."/>
            <person name="Ito T."/>
            <person name="Fujiyama A."/>
            <person name="Inagaki F."/>
            <person name="Takami H."/>
        </authorList>
    </citation>
    <scope>NUCLEOTIDE SEQUENCE</scope>
    <source>
        <strain evidence="2">Expedition CK06-06</strain>
    </source>
</reference>
<dbReference type="EMBL" id="BARV01034422">
    <property type="protein sequence ID" value="GAI58690.1"/>
    <property type="molecule type" value="Genomic_DNA"/>
</dbReference>
<organism evidence="2">
    <name type="scientific">marine sediment metagenome</name>
    <dbReference type="NCBI Taxonomy" id="412755"/>
    <lineage>
        <taxon>unclassified sequences</taxon>
        <taxon>metagenomes</taxon>
        <taxon>ecological metagenomes</taxon>
    </lineage>
</organism>
<proteinExistence type="predicted"/>
<keyword evidence="1" id="KW-0812">Transmembrane</keyword>
<evidence type="ECO:0000313" key="2">
    <source>
        <dbReference type="EMBL" id="GAI58690.1"/>
    </source>
</evidence>
<protein>
    <submittedName>
        <fullName evidence="2">Uncharacterized protein</fullName>
    </submittedName>
</protein>
<gene>
    <name evidence="2" type="ORF">S06H3_53914</name>
</gene>
<feature type="transmembrane region" description="Helical" evidence="1">
    <location>
        <begin position="12"/>
        <end position="31"/>
    </location>
</feature>
<sequence length="61" mass="7006">MKEWIEFIKATIRPFIIVWGFLVYGVCIMSGVEVPALLVGLVSAVIIEYFGERAIKRFKEK</sequence>
<comment type="caution">
    <text evidence="2">The sequence shown here is derived from an EMBL/GenBank/DDBJ whole genome shotgun (WGS) entry which is preliminary data.</text>
</comment>
<keyword evidence="1" id="KW-1133">Transmembrane helix</keyword>